<dbReference type="GO" id="GO:0016740">
    <property type="term" value="F:transferase activity"/>
    <property type="evidence" value="ECO:0007669"/>
    <property type="project" value="UniProtKB-KW"/>
</dbReference>
<accession>A0A9D9I757</accession>
<keyword evidence="2" id="KW-0808">Transferase</keyword>
<evidence type="ECO:0000313" key="2">
    <source>
        <dbReference type="EMBL" id="MBO8466965.1"/>
    </source>
</evidence>
<proteinExistence type="predicted"/>
<protein>
    <submittedName>
        <fullName evidence="2">Polysaccharide pyruvyl transferase family protein</fullName>
    </submittedName>
</protein>
<dbReference type="EMBL" id="JADIMH010000022">
    <property type="protein sequence ID" value="MBO8466965.1"/>
    <property type="molecule type" value="Genomic_DNA"/>
</dbReference>
<reference evidence="2" key="2">
    <citation type="journal article" date="2021" name="PeerJ">
        <title>Extensive microbial diversity within the chicken gut microbiome revealed by metagenomics and culture.</title>
        <authorList>
            <person name="Gilroy R."/>
            <person name="Ravi A."/>
            <person name="Getino M."/>
            <person name="Pursley I."/>
            <person name="Horton D.L."/>
            <person name="Alikhan N.F."/>
            <person name="Baker D."/>
            <person name="Gharbi K."/>
            <person name="Hall N."/>
            <person name="Watson M."/>
            <person name="Adriaenssens E.M."/>
            <person name="Foster-Nyarko E."/>
            <person name="Jarju S."/>
            <person name="Secka A."/>
            <person name="Antonio M."/>
            <person name="Oren A."/>
            <person name="Chaudhuri R.R."/>
            <person name="La Ragione R."/>
            <person name="Hildebrand F."/>
            <person name="Pallen M.J."/>
        </authorList>
    </citation>
    <scope>NUCLEOTIDE SEQUENCE</scope>
    <source>
        <strain evidence="2">B1-15692</strain>
    </source>
</reference>
<feature type="domain" description="Polysaccharide pyruvyl transferase" evidence="1">
    <location>
        <begin position="13"/>
        <end position="324"/>
    </location>
</feature>
<evidence type="ECO:0000259" key="1">
    <source>
        <dbReference type="Pfam" id="PF04230"/>
    </source>
</evidence>
<gene>
    <name evidence="2" type="ORF">IAB99_04285</name>
</gene>
<dbReference type="Proteomes" id="UP000823660">
    <property type="component" value="Unassembled WGS sequence"/>
</dbReference>
<name>A0A9D9I757_9BACT</name>
<sequence>MNIGILTYHAVCNFGANLQVLSTVQYLRNQGHNPIVIDWLLDELDSRYRRTTPKIQYKEHEEFRKAYLPMTTRCRTSEEVAKVIEKENIDAVIIGSDAVLQHFGFWSRVVIPSRKIISYATPPMDQMCPNPYWAAFTTYLGRRIPVCMMSASSQNAPYKSYTLKELSYLDSFLQRFSYISVRDTWTQGMVSRITKGRIIPEITPDPVFAFNQNVNYIPSKEDILKKFGLPDKYVLVSFHNSNTVSQEWLIELQNEACRNGIECVAFPFPQGVEFQHPYDKEIELPLSPIDWYALIKYSSGYVGHNMHPIVVSLHNAVPCFSFDNYGIVKFRLFVNSKSSKIYHIMKTFNVEKNCFPCRSKFAKTPTAQQVISAILNFDKDSVRSIGDKYLSRYNEMMRKILNVISK</sequence>
<evidence type="ECO:0000313" key="3">
    <source>
        <dbReference type="Proteomes" id="UP000823660"/>
    </source>
</evidence>
<dbReference type="AlphaFoldDB" id="A0A9D9I757"/>
<comment type="caution">
    <text evidence="2">The sequence shown here is derived from an EMBL/GenBank/DDBJ whole genome shotgun (WGS) entry which is preliminary data.</text>
</comment>
<reference evidence="2" key="1">
    <citation type="submission" date="2020-10" db="EMBL/GenBank/DDBJ databases">
        <authorList>
            <person name="Gilroy R."/>
        </authorList>
    </citation>
    <scope>NUCLEOTIDE SEQUENCE</scope>
    <source>
        <strain evidence="2">B1-15692</strain>
    </source>
</reference>
<dbReference type="Pfam" id="PF04230">
    <property type="entry name" value="PS_pyruv_trans"/>
    <property type="match status" value="1"/>
</dbReference>
<dbReference type="InterPro" id="IPR007345">
    <property type="entry name" value="Polysacch_pyruvyl_Trfase"/>
</dbReference>
<organism evidence="2 3">
    <name type="scientific">Candidatus Cryptobacteroides faecipullorum</name>
    <dbReference type="NCBI Taxonomy" id="2840764"/>
    <lineage>
        <taxon>Bacteria</taxon>
        <taxon>Pseudomonadati</taxon>
        <taxon>Bacteroidota</taxon>
        <taxon>Bacteroidia</taxon>
        <taxon>Bacteroidales</taxon>
        <taxon>Candidatus Cryptobacteroides</taxon>
    </lineage>
</organism>